<dbReference type="RefSeq" id="WP_188506628.1">
    <property type="nucleotide sequence ID" value="NZ_BMER01000002.1"/>
</dbReference>
<evidence type="ECO:0000256" key="3">
    <source>
        <dbReference type="ARBA" id="ARBA00023274"/>
    </source>
</evidence>
<evidence type="ECO:0000256" key="2">
    <source>
        <dbReference type="ARBA" id="ARBA00022980"/>
    </source>
</evidence>
<dbReference type="AlphaFoldDB" id="A0A917HW55"/>
<dbReference type="InterPro" id="IPR001684">
    <property type="entry name" value="Ribosomal_bL27"/>
</dbReference>
<feature type="compositionally biased region" description="Basic and acidic residues" evidence="6">
    <location>
        <begin position="119"/>
        <end position="143"/>
    </location>
</feature>
<keyword evidence="8" id="KW-1185">Reference proteome</keyword>
<gene>
    <name evidence="5" type="primary">rpmA</name>
    <name evidence="7" type="ORF">GCM10007415_27790</name>
</gene>
<comment type="similarity">
    <text evidence="1 5">Belongs to the bacterial ribosomal protein bL27 family.</text>
</comment>
<dbReference type="FunFam" id="2.40.50.100:FF:000020">
    <property type="entry name" value="50S ribosomal protein L27"/>
    <property type="match status" value="1"/>
</dbReference>
<proteinExistence type="inferred from homology"/>
<dbReference type="PANTHER" id="PTHR15893:SF0">
    <property type="entry name" value="LARGE RIBOSOMAL SUBUNIT PROTEIN BL27M"/>
    <property type="match status" value="1"/>
</dbReference>
<name>A0A917HW55_9SPHI</name>
<evidence type="ECO:0000256" key="4">
    <source>
        <dbReference type="ARBA" id="ARBA00035175"/>
    </source>
</evidence>
<accession>A0A917HW55</accession>
<dbReference type="Proteomes" id="UP000660862">
    <property type="component" value="Unassembled WGS sequence"/>
</dbReference>
<feature type="region of interest" description="Disordered" evidence="6">
    <location>
        <begin position="117"/>
        <end position="143"/>
    </location>
</feature>
<evidence type="ECO:0000256" key="1">
    <source>
        <dbReference type="ARBA" id="ARBA00010797"/>
    </source>
</evidence>
<keyword evidence="3 5" id="KW-0687">Ribonucleoprotein</keyword>
<dbReference type="EMBL" id="BMER01000002">
    <property type="protein sequence ID" value="GGG91603.1"/>
    <property type="molecule type" value="Genomic_DNA"/>
</dbReference>
<reference evidence="7" key="2">
    <citation type="submission" date="2020-09" db="EMBL/GenBank/DDBJ databases">
        <authorList>
            <person name="Sun Q."/>
            <person name="Zhou Y."/>
        </authorList>
    </citation>
    <scope>NUCLEOTIDE SEQUENCE</scope>
    <source>
        <strain evidence="7">CGMCC 1.12195</strain>
    </source>
</reference>
<dbReference type="Gene3D" id="2.40.50.100">
    <property type="match status" value="1"/>
</dbReference>
<dbReference type="SUPFAM" id="SSF110324">
    <property type="entry name" value="Ribosomal L27 protein-like"/>
    <property type="match status" value="1"/>
</dbReference>
<dbReference type="PANTHER" id="PTHR15893">
    <property type="entry name" value="RIBOSOMAL PROTEIN L27"/>
    <property type="match status" value="1"/>
</dbReference>
<evidence type="ECO:0000256" key="5">
    <source>
        <dbReference type="HAMAP-Rule" id="MF_00539"/>
    </source>
</evidence>
<dbReference type="GO" id="GO:0003735">
    <property type="term" value="F:structural constituent of ribosome"/>
    <property type="evidence" value="ECO:0007669"/>
    <property type="project" value="InterPro"/>
</dbReference>
<evidence type="ECO:0000313" key="7">
    <source>
        <dbReference type="EMBL" id="GGG91603.1"/>
    </source>
</evidence>
<dbReference type="NCBIfam" id="TIGR00062">
    <property type="entry name" value="L27"/>
    <property type="match status" value="1"/>
</dbReference>
<sequence length="227" mass="24296">MAHKKGAGSSKNGRESHSKRLGVKIFGGQHAVAGNIIVRQRGTKHHPDVNVGMGKDHTLFALIEGKVVFRKKANNKSFVSVLPFEEEVVATQPKAEVAEKKPAAKKVAAKAEVVTEAPKQAEKKEKVEAKEKAEAPKKEKAKADDLTVIEGVGPKIAEVLADAGIAGFADVAAKSAEELKAILAEAGDQYNTAVTDTWPEQAKLAADGKFDELKKWQDELDGGKEVE</sequence>
<comment type="caution">
    <text evidence="7">The sequence shown here is derived from an EMBL/GenBank/DDBJ whole genome shotgun (WGS) entry which is preliminary data.</text>
</comment>
<dbReference type="GO" id="GO:0006412">
    <property type="term" value="P:translation"/>
    <property type="evidence" value="ECO:0007669"/>
    <property type="project" value="UniProtKB-UniRule"/>
</dbReference>
<dbReference type="GO" id="GO:0022625">
    <property type="term" value="C:cytosolic large ribosomal subunit"/>
    <property type="evidence" value="ECO:0007669"/>
    <property type="project" value="TreeGrafter"/>
</dbReference>
<keyword evidence="2 5" id="KW-0689">Ribosomal protein</keyword>
<protein>
    <recommendedName>
        <fullName evidence="4 5">Large ribosomal subunit protein bL27</fullName>
    </recommendedName>
</protein>
<dbReference type="Pfam" id="PF01016">
    <property type="entry name" value="Ribosomal_L27"/>
    <property type="match status" value="1"/>
</dbReference>
<organism evidence="7 8">
    <name type="scientific">Parapedobacter pyrenivorans</name>
    <dbReference type="NCBI Taxonomy" id="1305674"/>
    <lineage>
        <taxon>Bacteria</taxon>
        <taxon>Pseudomonadati</taxon>
        <taxon>Bacteroidota</taxon>
        <taxon>Sphingobacteriia</taxon>
        <taxon>Sphingobacteriales</taxon>
        <taxon>Sphingobacteriaceae</taxon>
        <taxon>Parapedobacter</taxon>
    </lineage>
</organism>
<dbReference type="HAMAP" id="MF_00539">
    <property type="entry name" value="Ribosomal_bL27"/>
    <property type="match status" value="1"/>
</dbReference>
<evidence type="ECO:0000256" key="6">
    <source>
        <dbReference type="SAM" id="MobiDB-lite"/>
    </source>
</evidence>
<reference evidence="7" key="1">
    <citation type="journal article" date="2014" name="Int. J. Syst. Evol. Microbiol.">
        <title>Complete genome sequence of Corynebacterium casei LMG S-19264T (=DSM 44701T), isolated from a smear-ripened cheese.</title>
        <authorList>
            <consortium name="US DOE Joint Genome Institute (JGI-PGF)"/>
            <person name="Walter F."/>
            <person name="Albersmeier A."/>
            <person name="Kalinowski J."/>
            <person name="Ruckert C."/>
        </authorList>
    </citation>
    <scope>NUCLEOTIDE SEQUENCE</scope>
    <source>
        <strain evidence="7">CGMCC 1.12195</strain>
    </source>
</reference>
<evidence type="ECO:0000313" key="8">
    <source>
        <dbReference type="Proteomes" id="UP000660862"/>
    </source>
</evidence>
<dbReference type="Gene3D" id="1.10.150.20">
    <property type="entry name" value="5' to 3' exonuclease, C-terminal subdomain"/>
    <property type="match status" value="1"/>
</dbReference>
<dbReference type="PRINTS" id="PR00063">
    <property type="entry name" value="RIBOSOMALL27"/>
</dbReference>